<keyword evidence="12" id="KW-1185">Reference proteome</keyword>
<gene>
    <name evidence="11" type="ORF">HPS56_11620</name>
</gene>
<protein>
    <recommendedName>
        <fullName evidence="13">Poly(3-hydroxybutyrate) depolymerase</fullName>
    </recommendedName>
</protein>
<dbReference type="PANTHER" id="PTHR38050">
    <property type="match status" value="1"/>
</dbReference>
<dbReference type="EMBL" id="JABKKF010000013">
    <property type="protein sequence ID" value="NPD92976.1"/>
    <property type="molecule type" value="Genomic_DNA"/>
</dbReference>
<evidence type="ECO:0000313" key="11">
    <source>
        <dbReference type="EMBL" id="NPD92976.1"/>
    </source>
</evidence>
<evidence type="ECO:0000256" key="2">
    <source>
        <dbReference type="ARBA" id="ARBA00010278"/>
    </source>
</evidence>
<organism evidence="11 12">
    <name type="scientific">Xylanibacter muris</name>
    <dbReference type="NCBI Taxonomy" id="2736290"/>
    <lineage>
        <taxon>Bacteria</taxon>
        <taxon>Pseudomonadati</taxon>
        <taxon>Bacteroidota</taxon>
        <taxon>Bacteroidia</taxon>
        <taxon>Bacteroidales</taxon>
        <taxon>Prevotellaceae</taxon>
        <taxon>Xylanibacter</taxon>
    </lineage>
</organism>
<evidence type="ECO:0000256" key="7">
    <source>
        <dbReference type="ARBA" id="ARBA00023277"/>
    </source>
</evidence>
<comment type="subcellular location">
    <subcellularLocation>
        <location evidence="1">Secreted</location>
    </subcellularLocation>
</comment>
<evidence type="ECO:0000256" key="4">
    <source>
        <dbReference type="ARBA" id="ARBA00022651"/>
    </source>
</evidence>
<dbReference type="SUPFAM" id="SSF53474">
    <property type="entry name" value="alpha/beta-Hydrolases"/>
    <property type="match status" value="1"/>
</dbReference>
<dbReference type="InterPro" id="IPR029058">
    <property type="entry name" value="AB_hydrolase_fold"/>
</dbReference>
<evidence type="ECO:0000256" key="10">
    <source>
        <dbReference type="SAM" id="SignalP"/>
    </source>
</evidence>
<evidence type="ECO:0000256" key="3">
    <source>
        <dbReference type="ARBA" id="ARBA00022525"/>
    </source>
</evidence>
<evidence type="ECO:0000313" key="12">
    <source>
        <dbReference type="Proteomes" id="UP000714420"/>
    </source>
</evidence>
<evidence type="ECO:0000256" key="6">
    <source>
        <dbReference type="ARBA" id="ARBA00022801"/>
    </source>
</evidence>
<dbReference type="PANTHER" id="PTHR38050:SF1">
    <property type="entry name" value="FERULOYL ESTERASE C"/>
    <property type="match status" value="1"/>
</dbReference>
<keyword evidence="4" id="KW-0858">Xylan degradation</keyword>
<sequence length="413" mass="45457">MMTNRFFFLATLLAAFVFFGNTGVKADNITVDGKSRNYLKYVPANLPENRPLLISCHGMNQDANYQKGQMAIEPLADKERFAVVFPNGINRAWDISGQSDINFILKLIDEMVALHKIDRDRVYLSGFSMGGMFTYHCMNNIADRIAAFAPISGYPMWGASANASRPVPLIHTHGTGDDVCTFDKVQGVLDVWIKFNKCNTTPSVTPNYKGAGHATYRRWSGGTNGVEVVLLEFAGKGHWVSNDVVKTGEEIWNFCSRYSLVDRNPKVNVTEPVSGTDVYYDNEGSKADSIHLAADVWSDYGDIVKVAFYGGSTLIKELTEPPYECWWFGVGRGQRIVRVVATDDKGRTGSAHSIFNLLKNTSDISGISSGCASGERSVYDVSGKSVSPSSSGLKIIVEGDMTEGKKVRKVFVR</sequence>
<feature type="signal peptide" evidence="10">
    <location>
        <begin position="1"/>
        <end position="26"/>
    </location>
</feature>
<feature type="chain" id="PRO_5045382394" description="Poly(3-hydroxybutyrate) depolymerase" evidence="10">
    <location>
        <begin position="27"/>
        <end position="413"/>
    </location>
</feature>
<dbReference type="Gene3D" id="2.60.40.10">
    <property type="entry name" value="Immunoglobulins"/>
    <property type="match status" value="1"/>
</dbReference>
<evidence type="ECO:0000256" key="5">
    <source>
        <dbReference type="ARBA" id="ARBA00022729"/>
    </source>
</evidence>
<evidence type="ECO:0000256" key="8">
    <source>
        <dbReference type="ARBA" id="ARBA00023326"/>
    </source>
</evidence>
<evidence type="ECO:0008006" key="13">
    <source>
        <dbReference type="Google" id="ProtNLM"/>
    </source>
</evidence>
<proteinExistence type="inferred from homology"/>
<evidence type="ECO:0000256" key="1">
    <source>
        <dbReference type="ARBA" id="ARBA00004613"/>
    </source>
</evidence>
<dbReference type="InterPro" id="IPR010126">
    <property type="entry name" value="Esterase_phb"/>
</dbReference>
<evidence type="ECO:0000256" key="9">
    <source>
        <dbReference type="ARBA" id="ARBA00025250"/>
    </source>
</evidence>
<dbReference type="Proteomes" id="UP000714420">
    <property type="component" value="Unassembled WGS sequence"/>
</dbReference>
<comment type="function">
    <text evidence="9">Involved in degradation of plant cell walls. Hydrolyzes the feruloyl-arabinose ester bond in arabinoxylans, and the feruloyl-galactose ester bond in pectin. Active against paranitrophenyl-acetate, methyl ferulate and wheat arabinoxylan.</text>
</comment>
<keyword evidence="5 10" id="KW-0732">Signal</keyword>
<dbReference type="InterPro" id="IPR043595">
    <property type="entry name" value="FaeB/C/D"/>
</dbReference>
<dbReference type="InterPro" id="IPR013783">
    <property type="entry name" value="Ig-like_fold"/>
</dbReference>
<dbReference type="RefSeq" id="WP_172276741.1">
    <property type="nucleotide sequence ID" value="NZ_CASGMU010000017.1"/>
</dbReference>
<keyword evidence="7" id="KW-0119">Carbohydrate metabolism</keyword>
<accession>A0ABX2ANZ7</accession>
<dbReference type="Gene3D" id="3.40.50.1820">
    <property type="entry name" value="alpha/beta hydrolase"/>
    <property type="match status" value="1"/>
</dbReference>
<name>A0ABX2ANZ7_9BACT</name>
<keyword evidence="6" id="KW-0378">Hydrolase</keyword>
<reference evidence="11 12" key="1">
    <citation type="submission" date="2020-05" db="EMBL/GenBank/DDBJ databases">
        <title>Distinct polysaccharide utilization as determinants for interspecies competition between intestinal Prevotella spp.</title>
        <authorList>
            <person name="Galvez E.J.C."/>
            <person name="Iljazovic A."/>
            <person name="Strowig T."/>
        </authorList>
    </citation>
    <scope>NUCLEOTIDE SEQUENCE [LARGE SCALE GENOMIC DNA]</scope>
    <source>
        <strain evidence="11 12">PMUR</strain>
    </source>
</reference>
<keyword evidence="3" id="KW-0964">Secreted</keyword>
<comment type="caution">
    <text evidence="11">The sequence shown here is derived from an EMBL/GenBank/DDBJ whole genome shotgun (WGS) entry which is preliminary data.</text>
</comment>
<comment type="similarity">
    <text evidence="2">Belongs to the faeC family.</text>
</comment>
<keyword evidence="8" id="KW-0624">Polysaccharide degradation</keyword>
<dbReference type="Pfam" id="PF10503">
    <property type="entry name" value="Esterase_PHB"/>
    <property type="match status" value="1"/>
</dbReference>